<dbReference type="PANTHER" id="PTHR43179:SF7">
    <property type="entry name" value="RHAMNOSYLTRANSFERASE WBBL"/>
    <property type="match status" value="1"/>
</dbReference>
<proteinExistence type="predicted"/>
<organism evidence="3">
    <name type="scientific">marine sediment metagenome</name>
    <dbReference type="NCBI Taxonomy" id="412755"/>
    <lineage>
        <taxon>unclassified sequences</taxon>
        <taxon>metagenomes</taxon>
        <taxon>ecological metagenomes</taxon>
    </lineage>
</organism>
<evidence type="ECO:0000256" key="1">
    <source>
        <dbReference type="SAM" id="MobiDB-lite"/>
    </source>
</evidence>
<dbReference type="Gene3D" id="3.90.550.10">
    <property type="entry name" value="Spore Coat Polysaccharide Biosynthesis Protein SpsA, Chain A"/>
    <property type="match status" value="1"/>
</dbReference>
<dbReference type="AlphaFoldDB" id="A0A0F9R3Z9"/>
<comment type="caution">
    <text evidence="3">The sequence shown here is derived from an EMBL/GenBank/DDBJ whole genome shotgun (WGS) entry which is preliminary data.</text>
</comment>
<feature type="domain" description="Glycosyltransferase 2-like" evidence="2">
    <location>
        <begin position="5"/>
        <end position="130"/>
    </location>
</feature>
<feature type="region of interest" description="Disordered" evidence="1">
    <location>
        <begin position="209"/>
        <end position="230"/>
    </location>
</feature>
<accession>A0A0F9R3Z9</accession>
<name>A0A0F9R3Z9_9ZZZZ</name>
<dbReference type="EMBL" id="LAZR01003282">
    <property type="protein sequence ID" value="KKN20006.1"/>
    <property type="molecule type" value="Genomic_DNA"/>
</dbReference>
<protein>
    <recommendedName>
        <fullName evidence="2">Glycosyltransferase 2-like domain-containing protein</fullName>
    </recommendedName>
</protein>
<dbReference type="InterPro" id="IPR001173">
    <property type="entry name" value="Glyco_trans_2-like"/>
</dbReference>
<gene>
    <name evidence="3" type="ORF">LCGC14_0939990</name>
</gene>
<dbReference type="PANTHER" id="PTHR43179">
    <property type="entry name" value="RHAMNOSYLTRANSFERASE WBBL"/>
    <property type="match status" value="1"/>
</dbReference>
<dbReference type="Pfam" id="PF00535">
    <property type="entry name" value="Glycos_transf_2"/>
    <property type="match status" value="1"/>
</dbReference>
<evidence type="ECO:0000313" key="3">
    <source>
        <dbReference type="EMBL" id="KKN20006.1"/>
    </source>
</evidence>
<evidence type="ECO:0000259" key="2">
    <source>
        <dbReference type="Pfam" id="PF00535"/>
    </source>
</evidence>
<dbReference type="SUPFAM" id="SSF53448">
    <property type="entry name" value="Nucleotide-diphospho-sugar transferases"/>
    <property type="match status" value="1"/>
</dbReference>
<reference evidence="3" key="1">
    <citation type="journal article" date="2015" name="Nature">
        <title>Complex archaea that bridge the gap between prokaryotes and eukaryotes.</title>
        <authorList>
            <person name="Spang A."/>
            <person name="Saw J.H."/>
            <person name="Jorgensen S.L."/>
            <person name="Zaremba-Niedzwiedzka K."/>
            <person name="Martijn J."/>
            <person name="Lind A.E."/>
            <person name="van Eijk R."/>
            <person name="Schleper C."/>
            <person name="Guy L."/>
            <person name="Ettema T.J."/>
        </authorList>
    </citation>
    <scope>NUCLEOTIDE SEQUENCE</scope>
</reference>
<sequence length="230" mass="25975">MPKVSIITRARNRLEYTIRCVDAVIRCTDKEDYEHLVINQLSSDGTRQWLDWIGRYGGEWFSHVRAIDLDRNAGDWGGMLIGIEYAKGQYVVQLDNDIVVSPGWLGTLLEVLDGTEYGTVQPNRKGSGLNALPVDGSTEFVRPDGTVLQLGRRKVATGCYLCAAQDVRDARSRQPPRNCRMLTRNVAGGACMIMDLYVEELDGSDTESDRSRFLQQRKYPRTSPQIWETL</sequence>
<dbReference type="InterPro" id="IPR029044">
    <property type="entry name" value="Nucleotide-diphossugar_trans"/>
</dbReference>